<dbReference type="EnsemblPlants" id="OGLUM08G00200.1">
    <property type="protein sequence ID" value="OGLUM08G00200.1"/>
    <property type="gene ID" value="OGLUM08G00200"/>
</dbReference>
<dbReference type="AlphaFoldDB" id="A0A0E0APT5"/>
<protein>
    <submittedName>
        <fullName evidence="2">Uncharacterized protein</fullName>
    </submittedName>
</protein>
<feature type="region of interest" description="Disordered" evidence="1">
    <location>
        <begin position="1"/>
        <end position="27"/>
    </location>
</feature>
<organism evidence="2">
    <name type="scientific">Oryza glumipatula</name>
    <dbReference type="NCBI Taxonomy" id="40148"/>
    <lineage>
        <taxon>Eukaryota</taxon>
        <taxon>Viridiplantae</taxon>
        <taxon>Streptophyta</taxon>
        <taxon>Embryophyta</taxon>
        <taxon>Tracheophyta</taxon>
        <taxon>Spermatophyta</taxon>
        <taxon>Magnoliopsida</taxon>
        <taxon>Liliopsida</taxon>
        <taxon>Poales</taxon>
        <taxon>Poaceae</taxon>
        <taxon>BOP clade</taxon>
        <taxon>Oryzoideae</taxon>
        <taxon>Oryzeae</taxon>
        <taxon>Oryzinae</taxon>
        <taxon>Oryza</taxon>
    </lineage>
</organism>
<dbReference type="Gramene" id="OGLUM08G00200.1">
    <property type="protein sequence ID" value="OGLUM08G00200.1"/>
    <property type="gene ID" value="OGLUM08G00200"/>
</dbReference>
<evidence type="ECO:0000256" key="1">
    <source>
        <dbReference type="SAM" id="MobiDB-lite"/>
    </source>
</evidence>
<accession>A0A0E0APT5</accession>
<name>A0A0E0APT5_9ORYZ</name>
<dbReference type="HOGENOM" id="CLU_2853407_0_0_1"/>
<keyword evidence="3" id="KW-1185">Reference proteome</keyword>
<proteinExistence type="predicted"/>
<feature type="compositionally biased region" description="Basic and acidic residues" evidence="1">
    <location>
        <begin position="1"/>
        <end position="11"/>
    </location>
</feature>
<dbReference type="Proteomes" id="UP000026961">
    <property type="component" value="Chromosome 8"/>
</dbReference>
<reference evidence="2" key="1">
    <citation type="submission" date="2015-04" db="UniProtKB">
        <authorList>
            <consortium name="EnsemblPlants"/>
        </authorList>
    </citation>
    <scope>IDENTIFICATION</scope>
</reference>
<sequence length="65" mass="7640">MKSRGTEEGRNRFPPTQTKDVSRSGYFNRDRIVHPGYTTGTINEQFQRKTCFEMRGGKKKKKKKD</sequence>
<evidence type="ECO:0000313" key="3">
    <source>
        <dbReference type="Proteomes" id="UP000026961"/>
    </source>
</evidence>
<evidence type="ECO:0000313" key="2">
    <source>
        <dbReference type="EnsemblPlants" id="OGLUM08G00200.1"/>
    </source>
</evidence>
<reference evidence="2" key="2">
    <citation type="submission" date="2018-05" db="EMBL/GenBank/DDBJ databases">
        <title>OgluRS3 (Oryza glumaepatula Reference Sequence Version 3).</title>
        <authorList>
            <person name="Zhang J."/>
            <person name="Kudrna D."/>
            <person name="Lee S."/>
            <person name="Talag J."/>
            <person name="Welchert J."/>
            <person name="Wing R.A."/>
        </authorList>
    </citation>
    <scope>NUCLEOTIDE SEQUENCE [LARGE SCALE GENOMIC DNA]</scope>
</reference>